<dbReference type="EMBL" id="REFR01000012">
    <property type="protein sequence ID" value="RMB04885.1"/>
    <property type="molecule type" value="Genomic_DNA"/>
</dbReference>
<dbReference type="Proteomes" id="UP000271227">
    <property type="component" value="Unassembled WGS sequence"/>
</dbReference>
<dbReference type="InterPro" id="IPR001492">
    <property type="entry name" value="Flagellin"/>
</dbReference>
<feature type="domain" description="Flagellin C-terminal" evidence="6">
    <location>
        <begin position="226"/>
        <end position="308"/>
    </location>
</feature>
<evidence type="ECO:0000256" key="2">
    <source>
        <dbReference type="ARBA" id="ARBA00023143"/>
    </source>
</evidence>
<dbReference type="Pfam" id="PF00669">
    <property type="entry name" value="Flagellin_N"/>
    <property type="match status" value="1"/>
</dbReference>
<dbReference type="InterPro" id="IPR001029">
    <property type="entry name" value="Flagellin_N"/>
</dbReference>
<keyword evidence="7" id="KW-0966">Cell projection</keyword>
<dbReference type="InParanoid" id="A0A3M0C7N0"/>
<dbReference type="OrthoDB" id="8477979at2"/>
<dbReference type="InterPro" id="IPR046358">
    <property type="entry name" value="Flagellin_C"/>
</dbReference>
<dbReference type="PANTHER" id="PTHR42792:SF1">
    <property type="entry name" value="FLAGELLAR HOOK-ASSOCIATED PROTEIN 3"/>
    <property type="match status" value="1"/>
</dbReference>
<feature type="domain" description="Flagellin N-terminal" evidence="5">
    <location>
        <begin position="5"/>
        <end position="137"/>
    </location>
</feature>
<comment type="similarity">
    <text evidence="1 3">Belongs to the bacterial flagellin family.</text>
</comment>
<dbReference type="GO" id="GO:0009288">
    <property type="term" value="C:bacterial-type flagellum"/>
    <property type="evidence" value="ECO:0007669"/>
    <property type="project" value="UniProtKB-SubCell"/>
</dbReference>
<evidence type="ECO:0000256" key="4">
    <source>
        <dbReference type="SAM" id="Coils"/>
    </source>
</evidence>
<comment type="function">
    <text evidence="3">Flagellin is the subunit protein which polymerizes to form the filaments of bacterial flagella.</text>
</comment>
<dbReference type="Pfam" id="PF00700">
    <property type="entry name" value="Flagellin_C"/>
    <property type="match status" value="1"/>
</dbReference>
<evidence type="ECO:0000256" key="3">
    <source>
        <dbReference type="RuleBase" id="RU362073"/>
    </source>
</evidence>
<comment type="subcellular location">
    <subcellularLocation>
        <location evidence="3">Secreted</location>
    </subcellularLocation>
    <subcellularLocation>
        <location evidence="3">Bacterial flagellum</location>
    </subcellularLocation>
</comment>
<dbReference type="GO" id="GO:0005576">
    <property type="term" value="C:extracellular region"/>
    <property type="evidence" value="ECO:0007669"/>
    <property type="project" value="UniProtKB-SubCell"/>
</dbReference>
<keyword evidence="7" id="KW-0969">Cilium</keyword>
<keyword evidence="2 3" id="KW-0975">Bacterial flagellum</keyword>
<accession>A0A3M0C7N0</accession>
<protein>
    <recommendedName>
        <fullName evidence="3">Flagellin</fullName>
    </recommendedName>
</protein>
<dbReference type="PANTHER" id="PTHR42792">
    <property type="entry name" value="FLAGELLIN"/>
    <property type="match status" value="1"/>
</dbReference>
<dbReference type="FunCoup" id="A0A3M0C7N0">
    <property type="interactions" value="56"/>
</dbReference>
<evidence type="ECO:0000313" key="8">
    <source>
        <dbReference type="Proteomes" id="UP000271227"/>
    </source>
</evidence>
<dbReference type="GO" id="GO:0005198">
    <property type="term" value="F:structural molecule activity"/>
    <property type="evidence" value="ECO:0007669"/>
    <property type="project" value="UniProtKB-UniRule"/>
</dbReference>
<evidence type="ECO:0000259" key="5">
    <source>
        <dbReference type="Pfam" id="PF00669"/>
    </source>
</evidence>
<reference evidence="7 8" key="1">
    <citation type="submission" date="2018-10" db="EMBL/GenBank/DDBJ databases">
        <title>Genomic Encyclopedia of Archaeal and Bacterial Type Strains, Phase II (KMG-II): from individual species to whole genera.</title>
        <authorList>
            <person name="Goeker M."/>
        </authorList>
    </citation>
    <scope>NUCLEOTIDE SEQUENCE [LARGE SCALE GENOMIC DNA]</scope>
    <source>
        <strain evidence="7 8">DSM 25217</strain>
    </source>
</reference>
<comment type="caution">
    <text evidence="7">The sequence shown here is derived from an EMBL/GenBank/DDBJ whole genome shotgun (WGS) entry which is preliminary data.</text>
</comment>
<evidence type="ECO:0000256" key="1">
    <source>
        <dbReference type="ARBA" id="ARBA00005709"/>
    </source>
</evidence>
<keyword evidence="4" id="KW-0175">Coiled coil</keyword>
<feature type="coiled-coil region" evidence="4">
    <location>
        <begin position="75"/>
        <end position="102"/>
    </location>
</feature>
<dbReference type="RefSeq" id="WP_121939142.1">
    <property type="nucleotide sequence ID" value="NZ_REFR01000012.1"/>
</dbReference>
<name>A0A3M0C7N0_9PROT</name>
<proteinExistence type="inferred from homology"/>
<gene>
    <name evidence="7" type="ORF">BXY39_2456</name>
</gene>
<evidence type="ECO:0000313" key="7">
    <source>
        <dbReference type="EMBL" id="RMB04885.1"/>
    </source>
</evidence>
<keyword evidence="8" id="KW-1185">Reference proteome</keyword>
<organism evidence="7 8">
    <name type="scientific">Eilatimonas milleporae</name>
    <dbReference type="NCBI Taxonomy" id="911205"/>
    <lineage>
        <taxon>Bacteria</taxon>
        <taxon>Pseudomonadati</taxon>
        <taxon>Pseudomonadota</taxon>
        <taxon>Alphaproteobacteria</taxon>
        <taxon>Kordiimonadales</taxon>
        <taxon>Kordiimonadaceae</taxon>
        <taxon>Eilatimonas</taxon>
    </lineage>
</organism>
<keyword evidence="3" id="KW-0964">Secreted</keyword>
<evidence type="ECO:0000259" key="6">
    <source>
        <dbReference type="Pfam" id="PF00700"/>
    </source>
</evidence>
<keyword evidence="7" id="KW-0282">Flagellum</keyword>
<dbReference type="SUPFAM" id="SSF64518">
    <property type="entry name" value="Phase 1 flagellin"/>
    <property type="match status" value="1"/>
</dbReference>
<sequence>MAFRVSTAGQQQVILTGLFQNQARVFEGQRQINTGKISDDYAGLAGNASTILDSRAFQARVETYRSSIDTVRGNLEANDNQLQGMISAMEELQDQIRAAIANNEAQGFSELLDQTFSFVTSTLNTSFNGAFLFAGADTGTRPVNVNTLPDLAALGTVADAFDNSDVGFQARIADDVDIQFGLLADDIATDSLQVMLDLYNFDTGAGGPFDGELTAAQVTELQARLGDIDNAIGTLRTQQANNGLVFGRLEVVDDQHAETRDFLRIFIDELEGVDVAEAITNLDLDRVALQASYQAVASLNQLTLLNFI</sequence>
<dbReference type="AlphaFoldDB" id="A0A3M0C7N0"/>
<dbReference type="Gene3D" id="1.20.1330.10">
    <property type="entry name" value="f41 fragment of flagellin, N-terminal domain"/>
    <property type="match status" value="1"/>
</dbReference>